<dbReference type="InterPro" id="IPR003702">
    <property type="entry name" value="ActCoA_hydro_N"/>
</dbReference>
<sequence>MEIVSAAEAVSHVKSGDRVFFQGAAMTPKVLINALTDRYEELEDVELFQIHTEGKAKYTEEPYRNSFRTNSCFASGNVRDAINSSYGAYIPIFLSEIHLLFRKNILPLDVAFIQVSPPDKHGYCSLGVSVDITLPAIQTAKKVIAQINPQVPRTHGDGIIHISKIFAATQVDTPIHTHDMEAPSEIEQQIGKHVAGLIEDGATLQMGIGGIPNVVLSNLMNHKRLGIHTEMFSDGILPLVEKGIITGEEKEIKTGKIVTCFALGSQKLYDFIDDNPLIHFKEAGYTNDTAIIRQNPKVTAINSAIEIDLTGQVCADTIGNYQYSGVGGQMDFIRGASLSEGGKAIIAMPSITSKGISKIVPYLKEGAGVTTTRAHVHYIATEYGVVNLYGKNLKQRAQALISIAHPEHREQLEKEAFSRINKTR</sequence>
<dbReference type="AlphaFoldDB" id="A0A1H5HEH1"/>
<dbReference type="GO" id="GO:0008775">
    <property type="term" value="F:acetate CoA-transferase activity"/>
    <property type="evidence" value="ECO:0007669"/>
    <property type="project" value="InterPro"/>
</dbReference>
<accession>A0A1H5HEH1</accession>
<evidence type="ECO:0000313" key="5">
    <source>
        <dbReference type="EMBL" id="SEE26041.1"/>
    </source>
</evidence>
<dbReference type="RefSeq" id="WP_093110745.1">
    <property type="nucleotide sequence ID" value="NZ_FNGG01000001.1"/>
</dbReference>
<dbReference type="InterPro" id="IPR037171">
    <property type="entry name" value="NagB/RpiA_transferase-like"/>
</dbReference>
<dbReference type="Proteomes" id="UP000199448">
    <property type="component" value="Unassembled WGS sequence"/>
</dbReference>
<dbReference type="Pfam" id="PF02550">
    <property type="entry name" value="AcetylCoA_hydro"/>
    <property type="match status" value="1"/>
</dbReference>
<comment type="similarity">
    <text evidence="1">Belongs to the acetyl-CoA hydrolase/transferase family.</text>
</comment>
<evidence type="ECO:0000256" key="2">
    <source>
        <dbReference type="ARBA" id="ARBA00022679"/>
    </source>
</evidence>
<dbReference type="EMBL" id="FNUG01000001">
    <property type="protein sequence ID" value="SEE26041.1"/>
    <property type="molecule type" value="Genomic_DNA"/>
</dbReference>
<dbReference type="Gene3D" id="3.30.750.70">
    <property type="entry name" value="4-hydroxybutyrate coenzyme like domains"/>
    <property type="match status" value="1"/>
</dbReference>
<evidence type="ECO:0000313" key="6">
    <source>
        <dbReference type="Proteomes" id="UP000199448"/>
    </source>
</evidence>
<dbReference type="PANTHER" id="PTHR21432">
    <property type="entry name" value="ACETYL-COA HYDROLASE-RELATED"/>
    <property type="match status" value="1"/>
</dbReference>
<keyword evidence="5" id="KW-0378">Hydrolase</keyword>
<name>A0A1H5HEH1_9FLAO</name>
<dbReference type="STRING" id="390640.SAMN04488034_101137"/>
<dbReference type="GO" id="GO:0016787">
    <property type="term" value="F:hydrolase activity"/>
    <property type="evidence" value="ECO:0007669"/>
    <property type="project" value="UniProtKB-KW"/>
</dbReference>
<dbReference type="SUPFAM" id="SSF100950">
    <property type="entry name" value="NagB/RpiA/CoA transferase-like"/>
    <property type="match status" value="2"/>
</dbReference>
<dbReference type="PANTHER" id="PTHR21432:SF20">
    <property type="entry name" value="ACETYL-COA HYDROLASE"/>
    <property type="match status" value="1"/>
</dbReference>
<evidence type="ECO:0000256" key="1">
    <source>
        <dbReference type="ARBA" id="ARBA00009632"/>
    </source>
</evidence>
<gene>
    <name evidence="5" type="ORF">SAMN04488034_101137</name>
</gene>
<evidence type="ECO:0000259" key="4">
    <source>
        <dbReference type="Pfam" id="PF13336"/>
    </source>
</evidence>
<evidence type="ECO:0000259" key="3">
    <source>
        <dbReference type="Pfam" id="PF02550"/>
    </source>
</evidence>
<dbReference type="Pfam" id="PF13336">
    <property type="entry name" value="AcetylCoA_hyd_C"/>
    <property type="match status" value="1"/>
</dbReference>
<dbReference type="Gene3D" id="3.40.1080.10">
    <property type="entry name" value="Glutaconate Coenzyme A-transferase"/>
    <property type="match status" value="1"/>
</dbReference>
<dbReference type="GO" id="GO:0006083">
    <property type="term" value="P:acetate metabolic process"/>
    <property type="evidence" value="ECO:0007669"/>
    <property type="project" value="InterPro"/>
</dbReference>
<organism evidence="5 6">
    <name type="scientific">Salinimicrobium catena</name>
    <dbReference type="NCBI Taxonomy" id="390640"/>
    <lineage>
        <taxon>Bacteria</taxon>
        <taxon>Pseudomonadati</taxon>
        <taxon>Bacteroidota</taxon>
        <taxon>Flavobacteriia</taxon>
        <taxon>Flavobacteriales</taxon>
        <taxon>Flavobacteriaceae</taxon>
        <taxon>Salinimicrobium</taxon>
    </lineage>
</organism>
<dbReference type="InterPro" id="IPR026888">
    <property type="entry name" value="AcetylCoA_hyd_C"/>
</dbReference>
<dbReference type="InterPro" id="IPR038460">
    <property type="entry name" value="AcetylCoA_hyd_C_sf"/>
</dbReference>
<dbReference type="Gene3D" id="3.40.1080.20">
    <property type="entry name" value="Acetyl-CoA hydrolase/transferase C-terminal domain"/>
    <property type="match status" value="1"/>
</dbReference>
<reference evidence="5 6" key="1">
    <citation type="submission" date="2016-10" db="EMBL/GenBank/DDBJ databases">
        <authorList>
            <person name="de Groot N.N."/>
        </authorList>
    </citation>
    <scope>NUCLEOTIDE SEQUENCE [LARGE SCALE GENOMIC DNA]</scope>
    <source>
        <strain evidence="5 6">DSM 23553</strain>
    </source>
</reference>
<keyword evidence="6" id="KW-1185">Reference proteome</keyword>
<proteinExistence type="inferred from homology"/>
<feature type="domain" description="Acetyl-CoA hydrolase/transferase N-terminal" evidence="3">
    <location>
        <begin position="3"/>
        <end position="172"/>
    </location>
</feature>
<keyword evidence="2" id="KW-0808">Transferase</keyword>
<protein>
    <submittedName>
        <fullName evidence="5">Acyl-CoA hydrolase</fullName>
    </submittedName>
</protein>
<dbReference type="InterPro" id="IPR046433">
    <property type="entry name" value="ActCoA_hydro"/>
</dbReference>
<feature type="domain" description="Acetyl-CoA hydrolase/transferase C-terminal" evidence="4">
    <location>
        <begin position="264"/>
        <end position="416"/>
    </location>
</feature>
<dbReference type="OrthoDB" id="9801795at2"/>